<evidence type="ECO:0000256" key="3">
    <source>
        <dbReference type="ARBA" id="ARBA00023098"/>
    </source>
</evidence>
<dbReference type="Gene3D" id="3.40.50.1820">
    <property type="entry name" value="alpha/beta hydrolase"/>
    <property type="match status" value="1"/>
</dbReference>
<dbReference type="EMBL" id="JABWGN010000004">
    <property type="protein sequence ID" value="NUW31820.1"/>
    <property type="molecule type" value="Genomic_DNA"/>
</dbReference>
<dbReference type="SUPFAM" id="SSF53474">
    <property type="entry name" value="alpha/beta-Hydrolases"/>
    <property type="match status" value="1"/>
</dbReference>
<dbReference type="PANTHER" id="PTHR10272:SF0">
    <property type="entry name" value="PLATELET-ACTIVATING FACTOR ACETYLHYDROLASE"/>
    <property type="match status" value="1"/>
</dbReference>
<evidence type="ECO:0000256" key="1">
    <source>
        <dbReference type="ARBA" id="ARBA00022801"/>
    </source>
</evidence>
<keyword evidence="3" id="KW-0443">Lipid metabolism</keyword>
<dbReference type="AlphaFoldDB" id="A0A7Y6M2W4"/>
<dbReference type="GO" id="GO:0003847">
    <property type="term" value="F:1-alkyl-2-acetylglycerophosphocholine esterase activity"/>
    <property type="evidence" value="ECO:0007669"/>
    <property type="project" value="TreeGrafter"/>
</dbReference>
<proteinExistence type="predicted"/>
<feature type="signal peptide" evidence="4">
    <location>
        <begin position="1"/>
        <end position="32"/>
    </location>
</feature>
<evidence type="ECO:0000313" key="5">
    <source>
        <dbReference type="EMBL" id="NUW31820.1"/>
    </source>
</evidence>
<evidence type="ECO:0000256" key="4">
    <source>
        <dbReference type="SAM" id="SignalP"/>
    </source>
</evidence>
<sequence>MSAFTRAPGARAAAGLGLAVTLLAAPAAPASAAPVSTVPVSAAPASTATASAAATVVATTAAGAEAASAIRFSLPAPTLRRPIGTVALRLVDRSRPDPLVTSQPYRELMVSVWYPARRSDGLPLAPQMPPLAAAGFDRDTASDLGVKPGQVDWAATRTHARAGAPADRGAGRLPVVLFSPGFEAPRTLSTVLAEELAARGYAVVTVDHTHEPDQVEFPGGRVERSKLPPVKTEEDQAKLFKVLLEARVADLRFVLDELARLNRAGGPGDAGGPGHAGGPAGRGPLPAGLAGALDLSRVGAFGHSMGGATAAQLMRDDPRVDAGANLDGIMLGPAATLGVTRPFLQVAGETTTRDSEPTWKSFWNASTGWKREARLTGAQHFSFFDLQAIYPQLAGKLKGLPIAETIGTIDPERSVAAQRAYLTAFFDLHLRGRRTPLFDGPSRAYPEVKLIP</sequence>
<protein>
    <submittedName>
        <fullName evidence="5">Lipase</fullName>
    </submittedName>
</protein>
<dbReference type="Proteomes" id="UP000586042">
    <property type="component" value="Unassembled WGS sequence"/>
</dbReference>
<evidence type="ECO:0000313" key="6">
    <source>
        <dbReference type="Proteomes" id="UP000586042"/>
    </source>
</evidence>
<name>A0A7Y6M2W4_9ACTN</name>
<keyword evidence="6" id="KW-1185">Reference proteome</keyword>
<organism evidence="5 6">
    <name type="scientific">Nonomuraea montanisoli</name>
    <dbReference type="NCBI Taxonomy" id="2741721"/>
    <lineage>
        <taxon>Bacteria</taxon>
        <taxon>Bacillati</taxon>
        <taxon>Actinomycetota</taxon>
        <taxon>Actinomycetes</taxon>
        <taxon>Streptosporangiales</taxon>
        <taxon>Streptosporangiaceae</taxon>
        <taxon>Nonomuraea</taxon>
    </lineage>
</organism>
<dbReference type="RefSeq" id="WP_175589290.1">
    <property type="nucleotide sequence ID" value="NZ_JABWGN010000004.1"/>
</dbReference>
<accession>A0A7Y6M2W4</accession>
<keyword evidence="2" id="KW-0442">Lipid degradation</keyword>
<dbReference type="Pfam" id="PF03403">
    <property type="entry name" value="PAF-AH_p_II"/>
    <property type="match status" value="1"/>
</dbReference>
<evidence type="ECO:0000256" key="2">
    <source>
        <dbReference type="ARBA" id="ARBA00022963"/>
    </source>
</evidence>
<gene>
    <name evidence="5" type="ORF">HTZ77_10325</name>
</gene>
<reference evidence="5 6" key="1">
    <citation type="submission" date="2020-06" db="EMBL/GenBank/DDBJ databases">
        <title>Nonomuraea sp. SMC257, a novel actinomycete isolated from soil.</title>
        <authorList>
            <person name="Chanama M."/>
        </authorList>
    </citation>
    <scope>NUCLEOTIDE SEQUENCE [LARGE SCALE GENOMIC DNA]</scope>
    <source>
        <strain evidence="5 6">SMC257</strain>
    </source>
</reference>
<dbReference type="GO" id="GO:0016042">
    <property type="term" value="P:lipid catabolic process"/>
    <property type="evidence" value="ECO:0007669"/>
    <property type="project" value="UniProtKB-KW"/>
</dbReference>
<dbReference type="PANTHER" id="PTHR10272">
    <property type="entry name" value="PLATELET-ACTIVATING FACTOR ACETYLHYDROLASE"/>
    <property type="match status" value="1"/>
</dbReference>
<feature type="chain" id="PRO_5031475231" evidence="4">
    <location>
        <begin position="33"/>
        <end position="452"/>
    </location>
</feature>
<keyword evidence="4" id="KW-0732">Signal</keyword>
<comment type="caution">
    <text evidence="5">The sequence shown here is derived from an EMBL/GenBank/DDBJ whole genome shotgun (WGS) entry which is preliminary data.</text>
</comment>
<keyword evidence="1" id="KW-0378">Hydrolase</keyword>
<dbReference type="InterPro" id="IPR029058">
    <property type="entry name" value="AB_hydrolase_fold"/>
</dbReference>